<evidence type="ECO:0000313" key="12">
    <source>
        <dbReference type="Proteomes" id="UP000799536"/>
    </source>
</evidence>
<keyword evidence="9" id="KW-0472">Membrane</keyword>
<protein>
    <recommendedName>
        <fullName evidence="10">Guanine nucleotide-exchange factor SEC12</fullName>
    </recommendedName>
</protein>
<comment type="subcellular location">
    <subcellularLocation>
        <location evidence="10">Endoplasmic reticulum membrane</location>
        <topology evidence="10">Single-pass type II membrane protein</topology>
    </subcellularLocation>
    <subcellularLocation>
        <location evidence="10">Golgi apparatus membrane</location>
        <topology evidence="10">Single-pass type II membrane protein</topology>
    </subcellularLocation>
</comment>
<keyword evidence="1 10" id="KW-0813">Transport</keyword>
<dbReference type="Gene3D" id="2.130.10.10">
    <property type="entry name" value="YVTN repeat-like/Quinoprotein amine dehydrogenase"/>
    <property type="match status" value="1"/>
</dbReference>
<evidence type="ECO:0000256" key="10">
    <source>
        <dbReference type="RuleBase" id="RU369019"/>
    </source>
</evidence>
<keyword evidence="12" id="KW-1185">Reference proteome</keyword>
<evidence type="ECO:0000256" key="4">
    <source>
        <dbReference type="ARBA" id="ARBA00022737"/>
    </source>
</evidence>
<evidence type="ECO:0000256" key="9">
    <source>
        <dbReference type="ARBA" id="ARBA00023136"/>
    </source>
</evidence>
<keyword evidence="8" id="KW-1133">Transmembrane helix</keyword>
<dbReference type="GO" id="GO:0000139">
    <property type="term" value="C:Golgi membrane"/>
    <property type="evidence" value="ECO:0007669"/>
    <property type="project" value="UniProtKB-SubCell"/>
</dbReference>
<keyword evidence="6" id="KW-0931">ER-Golgi transport</keyword>
<dbReference type="PANTHER" id="PTHR23284">
    <property type="entry name" value="PROLACTIN REGULATORY ELEMENT BINDING PROTEIN"/>
    <property type="match status" value="1"/>
</dbReference>
<sequence>MAPPISFSKATTSYPVYSATFAHNHPGLLVVGGGGGPGRSGVGNKITVFDVSSRAADLVSSAELELSRDEDSVTCLANLATKDGLILYAGINSSENDCLADKNQHFRSFEVIYSKKKKNPENDLAQMPKALVRYLSKSTLFKPFSSAVAKKEGYQGLVRLSPPRRNASGTKRIGAIVSRFARGENEIVVFNATTAEPKAPGDVIQRISPYKGEEANDIDIIEPEDAEFKLAYSTDFDVYVLDVNYDFGKKQLRGKEHVSEKKYTVPYPDGPETNKNRSKVRSIRWLSPSHILLLVNLPNKSGVELQVLRLYGDTMGSITHRKRLPGHVKAAVDMDICLLDADEKGAYQIAIAVAGNDVSTSIFTLDYHGTDSNTVSRFHSYTTFREVHPQGITKLVFSPFIPPSTGPLLDKVDKSGPQYIRLASTSYGNTVVVDTFTLKRVSSKPGSRWVLASAGNHGLQKWATYLVAAIVLLVALMLAQPLYDSEGTLTNRYVPAPIRNILGTPIAKQIATVEQALPPSVLPLQQPTVRRTPHRLRDLLHSHKHENTENVQQVVVIQHDPDTGALTTAVHPGGAEEIKEQTEAKKWDEMSHVEKNHWKEKLIKAGAWTVDEGETVLKSIFFGQVAGLVGNVAQGILNG</sequence>
<keyword evidence="2 10" id="KW-0853">WD repeat</keyword>
<proteinExistence type="inferred from homology"/>
<dbReference type="GO" id="GO:0005085">
    <property type="term" value="F:guanyl-nucleotide exchange factor activity"/>
    <property type="evidence" value="ECO:0007669"/>
    <property type="project" value="InterPro"/>
</dbReference>
<dbReference type="EMBL" id="ML993868">
    <property type="protein sequence ID" value="KAF2204805.1"/>
    <property type="molecule type" value="Genomic_DNA"/>
</dbReference>
<evidence type="ECO:0000256" key="8">
    <source>
        <dbReference type="ARBA" id="ARBA00022989"/>
    </source>
</evidence>
<evidence type="ECO:0000256" key="3">
    <source>
        <dbReference type="ARBA" id="ARBA00022692"/>
    </source>
</evidence>
<comment type="caution">
    <text evidence="11">The sequence shown here is derived from an EMBL/GenBank/DDBJ whole genome shotgun (WGS) entry which is preliminary data.</text>
</comment>
<organism evidence="11 12">
    <name type="scientific">Delitschia confertaspora ATCC 74209</name>
    <dbReference type="NCBI Taxonomy" id="1513339"/>
    <lineage>
        <taxon>Eukaryota</taxon>
        <taxon>Fungi</taxon>
        <taxon>Dikarya</taxon>
        <taxon>Ascomycota</taxon>
        <taxon>Pezizomycotina</taxon>
        <taxon>Dothideomycetes</taxon>
        <taxon>Pleosporomycetidae</taxon>
        <taxon>Pleosporales</taxon>
        <taxon>Delitschiaceae</taxon>
        <taxon>Delitschia</taxon>
    </lineage>
</organism>
<evidence type="ECO:0000313" key="11">
    <source>
        <dbReference type="EMBL" id="KAF2204805.1"/>
    </source>
</evidence>
<name>A0A9P4JTD0_9PLEO</name>
<gene>
    <name evidence="11" type="ORF">GQ43DRAFT_453529</name>
</gene>
<dbReference type="InterPro" id="IPR015943">
    <property type="entry name" value="WD40/YVTN_repeat-like_dom_sf"/>
</dbReference>
<dbReference type="GO" id="GO:0003400">
    <property type="term" value="P:regulation of COPII vesicle coating"/>
    <property type="evidence" value="ECO:0007669"/>
    <property type="project" value="UniProtKB-UniRule"/>
</dbReference>
<keyword evidence="5 10" id="KW-0256">Endoplasmic reticulum</keyword>
<accession>A0A9P4JTD0</accession>
<dbReference type="PANTHER" id="PTHR23284:SF0">
    <property type="entry name" value="PROLACTIN REGULATORY ELEMENT-BINDING PROTEIN"/>
    <property type="match status" value="1"/>
</dbReference>
<dbReference type="OrthoDB" id="16538at2759"/>
<evidence type="ECO:0000256" key="2">
    <source>
        <dbReference type="ARBA" id="ARBA00022574"/>
    </source>
</evidence>
<dbReference type="GO" id="GO:0006888">
    <property type="term" value="P:endoplasmic reticulum to Golgi vesicle-mediated transport"/>
    <property type="evidence" value="ECO:0007669"/>
    <property type="project" value="UniProtKB-UniRule"/>
</dbReference>
<reference evidence="11" key="1">
    <citation type="journal article" date="2020" name="Stud. Mycol.">
        <title>101 Dothideomycetes genomes: a test case for predicting lifestyles and emergence of pathogens.</title>
        <authorList>
            <person name="Haridas S."/>
            <person name="Albert R."/>
            <person name="Binder M."/>
            <person name="Bloem J."/>
            <person name="Labutti K."/>
            <person name="Salamov A."/>
            <person name="Andreopoulos B."/>
            <person name="Baker S."/>
            <person name="Barry K."/>
            <person name="Bills G."/>
            <person name="Bluhm B."/>
            <person name="Cannon C."/>
            <person name="Castanera R."/>
            <person name="Culley D."/>
            <person name="Daum C."/>
            <person name="Ezra D."/>
            <person name="Gonzalez J."/>
            <person name="Henrissat B."/>
            <person name="Kuo A."/>
            <person name="Liang C."/>
            <person name="Lipzen A."/>
            <person name="Lutzoni F."/>
            <person name="Magnuson J."/>
            <person name="Mondo S."/>
            <person name="Nolan M."/>
            <person name="Ohm R."/>
            <person name="Pangilinan J."/>
            <person name="Park H.-J."/>
            <person name="Ramirez L."/>
            <person name="Alfaro M."/>
            <person name="Sun H."/>
            <person name="Tritt A."/>
            <person name="Yoshinaga Y."/>
            <person name="Zwiers L.-H."/>
            <person name="Turgeon B."/>
            <person name="Goodwin S."/>
            <person name="Spatafora J."/>
            <person name="Crous P."/>
            <person name="Grigoriev I."/>
        </authorList>
    </citation>
    <scope>NUCLEOTIDE SEQUENCE</scope>
    <source>
        <strain evidence="11">ATCC 74209</strain>
    </source>
</reference>
<keyword evidence="4 10" id="KW-0677">Repeat</keyword>
<dbReference type="GO" id="GO:0005789">
    <property type="term" value="C:endoplasmic reticulum membrane"/>
    <property type="evidence" value="ECO:0007669"/>
    <property type="project" value="UniProtKB-SubCell"/>
</dbReference>
<dbReference type="GO" id="GO:0015031">
    <property type="term" value="P:protein transport"/>
    <property type="evidence" value="ECO:0007669"/>
    <property type="project" value="UniProtKB-KW"/>
</dbReference>
<dbReference type="Proteomes" id="UP000799536">
    <property type="component" value="Unassembled WGS sequence"/>
</dbReference>
<evidence type="ECO:0000256" key="7">
    <source>
        <dbReference type="ARBA" id="ARBA00022927"/>
    </source>
</evidence>
<dbReference type="InterPro" id="IPR045260">
    <property type="entry name" value="Sec12-like"/>
</dbReference>
<evidence type="ECO:0000256" key="5">
    <source>
        <dbReference type="ARBA" id="ARBA00022824"/>
    </source>
</evidence>
<evidence type="ECO:0000256" key="1">
    <source>
        <dbReference type="ARBA" id="ARBA00022448"/>
    </source>
</evidence>
<dbReference type="AlphaFoldDB" id="A0A9P4JTD0"/>
<evidence type="ECO:0000256" key="6">
    <source>
        <dbReference type="ARBA" id="ARBA00022892"/>
    </source>
</evidence>
<comment type="function">
    <text evidence="10">Guanine nucleotide-exchange factor (GEF) required for the formation or budding of transport vesicles from the ER.</text>
</comment>
<comment type="similarity">
    <text evidence="10">Belongs to the WD repeat SEC12 family.</text>
</comment>
<keyword evidence="7 10" id="KW-0653">Protein transport</keyword>
<keyword evidence="3" id="KW-0812">Transmembrane</keyword>